<dbReference type="InterPro" id="IPR004770">
    <property type="entry name" value="Na/H_antiport_NhaC"/>
</dbReference>
<evidence type="ECO:0000256" key="9">
    <source>
        <dbReference type="SAM" id="Phobius"/>
    </source>
</evidence>
<keyword evidence="2" id="KW-0813">Transport</keyword>
<feature type="transmembrane region" description="Helical" evidence="9">
    <location>
        <begin position="258"/>
        <end position="279"/>
    </location>
</feature>
<evidence type="ECO:0000259" key="10">
    <source>
        <dbReference type="Pfam" id="PF03553"/>
    </source>
</evidence>
<dbReference type="RefSeq" id="WP_086954170.1">
    <property type="nucleotide sequence ID" value="NZ_CAWNQC010000002.1"/>
</dbReference>
<feature type="domain" description="Na+/H+ antiporter NhaC-like C-terminal" evidence="10">
    <location>
        <begin position="159"/>
        <end position="463"/>
    </location>
</feature>
<dbReference type="OrthoDB" id="9762978at2"/>
<keyword evidence="4" id="KW-1003">Cell membrane</keyword>
<feature type="transmembrane region" description="Helical" evidence="9">
    <location>
        <begin position="7"/>
        <end position="28"/>
    </location>
</feature>
<evidence type="ECO:0000313" key="14">
    <source>
        <dbReference type="Proteomes" id="UP000224871"/>
    </source>
</evidence>
<evidence type="ECO:0000256" key="6">
    <source>
        <dbReference type="ARBA" id="ARBA00022989"/>
    </source>
</evidence>
<organism evidence="12 13">
    <name type="scientific">Xenorhabdus innexi</name>
    <dbReference type="NCBI Taxonomy" id="290109"/>
    <lineage>
        <taxon>Bacteria</taxon>
        <taxon>Pseudomonadati</taxon>
        <taxon>Pseudomonadota</taxon>
        <taxon>Gammaproteobacteria</taxon>
        <taxon>Enterobacterales</taxon>
        <taxon>Morganellaceae</taxon>
        <taxon>Xenorhabdus</taxon>
    </lineage>
</organism>
<feature type="transmembrane region" description="Helical" evidence="9">
    <location>
        <begin position="234"/>
        <end position="252"/>
    </location>
</feature>
<dbReference type="Proteomes" id="UP000196435">
    <property type="component" value="Unassembled WGS sequence"/>
</dbReference>
<evidence type="ECO:0000256" key="3">
    <source>
        <dbReference type="ARBA" id="ARBA00022449"/>
    </source>
</evidence>
<evidence type="ECO:0000256" key="2">
    <source>
        <dbReference type="ARBA" id="ARBA00022448"/>
    </source>
</evidence>
<proteinExistence type="inferred from homology"/>
<evidence type="ECO:0000256" key="7">
    <source>
        <dbReference type="ARBA" id="ARBA00023136"/>
    </source>
</evidence>
<dbReference type="Pfam" id="PF03553">
    <property type="entry name" value="Na_H_antiporter"/>
    <property type="match status" value="1"/>
</dbReference>
<dbReference type="AlphaFoldDB" id="A0A1N6N1A6"/>
<feature type="transmembrane region" description="Helical" evidence="9">
    <location>
        <begin position="108"/>
        <end position="129"/>
    </location>
</feature>
<sequence length="484" mass="51865">MDDKKKLNLVLAILPIAAMFLLLIIGYGQLNLRIESLLLTSAVIAALLAYWQGYRWDDIIDAIVAKLAKAIPVIMILICVGGLIGTWMLSGTIPYMIYWGLKLISPQYILIAAFFITSVISVCTGTSWGSAGTVGVALMGVADSLDVSLAATAGAVVSGAYFGDKMSPLSDSTNFAAVVADTDLYGHIKHLMYTTIPSFVLATIVYFITGHTSLTDNTATPEKITQIIQSLESLYHFNLFLILPPILVVWGAVTKRPIIPVMLAASILAIIIGVGLQGFTIKQGLNSLIDGFNLSIFSERGDNFAGIVGDIPRLLNRGGMSSMMETILLIFCAFSFAGVLTLTGSLTIIINWLLQAVHTTGQLIATTLATTILVTGTTCDGKLALLIPAELFKGAYQRMGLDNKNLSRTIEDGCTVIEPLLPWTSAGIYMATTLGVSTLDLLPWAIQCYSAVFLALIYGFTGFGIAKIIPEDSSNNQEGQRELA</sequence>
<dbReference type="EMBL" id="NIBU01000010">
    <property type="protein sequence ID" value="PHM36948.1"/>
    <property type="molecule type" value="Genomic_DNA"/>
</dbReference>
<feature type="transmembrane region" description="Helical" evidence="9">
    <location>
        <begin position="191"/>
        <end position="214"/>
    </location>
</feature>
<comment type="subcellular location">
    <subcellularLocation>
        <location evidence="1">Cell membrane</location>
        <topology evidence="1">Multi-pass membrane protein</topology>
    </subcellularLocation>
</comment>
<dbReference type="NCBIfam" id="TIGR00931">
    <property type="entry name" value="antiport_nhaC"/>
    <property type="match status" value="1"/>
</dbReference>
<dbReference type="InterPro" id="IPR052180">
    <property type="entry name" value="NhaC_Na-H+_Antiporter"/>
</dbReference>
<evidence type="ECO:0000256" key="1">
    <source>
        <dbReference type="ARBA" id="ARBA00004651"/>
    </source>
</evidence>
<evidence type="ECO:0000313" key="12">
    <source>
        <dbReference type="EMBL" id="SIP74857.1"/>
    </source>
</evidence>
<gene>
    <name evidence="11" type="ORF">Xinn_01219</name>
    <name evidence="12" type="ORF">XIS1_890005</name>
</gene>
<protein>
    <submittedName>
        <fullName evidence="11">Tet35</fullName>
    </submittedName>
    <submittedName>
        <fullName evidence="12">Uncharacterized Na(+)/H(+) antiporter HI_1107</fullName>
    </submittedName>
</protein>
<evidence type="ECO:0000313" key="11">
    <source>
        <dbReference type="EMBL" id="PHM36948.1"/>
    </source>
</evidence>
<evidence type="ECO:0000313" key="13">
    <source>
        <dbReference type="Proteomes" id="UP000196435"/>
    </source>
</evidence>
<evidence type="ECO:0000256" key="4">
    <source>
        <dbReference type="ARBA" id="ARBA00022475"/>
    </source>
</evidence>
<reference evidence="12" key="1">
    <citation type="submission" date="2016-12" db="EMBL/GenBank/DDBJ databases">
        <authorList>
            <person name="Song W.-J."/>
            <person name="Kurnit D.M."/>
        </authorList>
    </citation>
    <scope>NUCLEOTIDE SEQUENCE [LARGE SCALE GENOMIC DNA]</scope>
    <source>
        <strain evidence="12">HGB1681</strain>
    </source>
</reference>
<keyword evidence="14" id="KW-1185">Reference proteome</keyword>
<evidence type="ECO:0000256" key="5">
    <source>
        <dbReference type="ARBA" id="ARBA00022692"/>
    </source>
</evidence>
<dbReference type="InterPro" id="IPR018461">
    <property type="entry name" value="Na/H_Antiport_NhaC-like_C"/>
</dbReference>
<name>A0A1N6N1A6_9GAMM</name>
<feature type="transmembrane region" description="Helical" evidence="9">
    <location>
        <begin position="136"/>
        <end position="162"/>
    </location>
</feature>
<reference evidence="13" key="2">
    <citation type="submission" date="2016-12" db="EMBL/GenBank/DDBJ databases">
        <authorList>
            <person name="Gaudriault S."/>
        </authorList>
    </citation>
    <scope>NUCLEOTIDE SEQUENCE [LARGE SCALE GENOMIC DNA]</scope>
    <source>
        <strain evidence="13">HGB1681 (deposited as PTA-6826 in the American Type Culture Collection)</strain>
    </source>
</reference>
<dbReference type="PANTHER" id="PTHR33451:SF3">
    <property type="entry name" value="MALATE-2H(+)_NA(+)-LACTATE ANTIPORTER"/>
    <property type="match status" value="1"/>
</dbReference>
<dbReference type="GO" id="GO:0005886">
    <property type="term" value="C:plasma membrane"/>
    <property type="evidence" value="ECO:0007669"/>
    <property type="project" value="UniProtKB-SubCell"/>
</dbReference>
<dbReference type="Proteomes" id="UP000224871">
    <property type="component" value="Unassembled WGS sequence"/>
</dbReference>
<dbReference type="PANTHER" id="PTHR33451">
    <property type="entry name" value="MALATE-2H(+)/NA(+)-LACTATE ANTIPORTER"/>
    <property type="match status" value="1"/>
</dbReference>
<reference evidence="11 14" key="3">
    <citation type="journal article" date="2017" name="Nat. Microbiol.">
        <title>Natural product diversity associated with the nematode symbionts Photorhabdus and Xenorhabdus.</title>
        <authorList>
            <person name="Tobias N.J."/>
            <person name="Wolff H."/>
            <person name="Djahanschiri B."/>
            <person name="Grundmann F."/>
            <person name="Kronenwerth M."/>
            <person name="Shi Y.M."/>
            <person name="Simonyi S."/>
            <person name="Grun P."/>
            <person name="Shapiro-Ilan D."/>
            <person name="Pidot S.J."/>
            <person name="Stinear T.P."/>
            <person name="Ebersberger I."/>
            <person name="Bode H.B."/>
        </authorList>
    </citation>
    <scope>NUCLEOTIDE SEQUENCE [LARGE SCALE GENOMIC DNA]</scope>
    <source>
        <strain evidence="11 14">DSM 16336</strain>
    </source>
</reference>
<accession>A0A1N6N1A6</accession>
<keyword evidence="7 9" id="KW-0472">Membrane</keyword>
<feature type="transmembrane region" description="Helical" evidence="9">
    <location>
        <begin position="327"/>
        <end position="354"/>
    </location>
</feature>
<dbReference type="EMBL" id="FTLG01000235">
    <property type="protein sequence ID" value="SIP74857.1"/>
    <property type="molecule type" value="Genomic_DNA"/>
</dbReference>
<comment type="similarity">
    <text evidence="8">Belongs to the NhaC Na(+)/H(+) (TC 2.A.35) antiporter family.</text>
</comment>
<keyword evidence="3" id="KW-0050">Antiport</keyword>
<keyword evidence="6 9" id="KW-1133">Transmembrane helix</keyword>
<keyword evidence="5 9" id="KW-0812">Transmembrane</keyword>
<feature type="transmembrane region" description="Helical" evidence="9">
    <location>
        <begin position="444"/>
        <end position="466"/>
    </location>
</feature>
<feature type="transmembrane region" description="Helical" evidence="9">
    <location>
        <begin position="34"/>
        <end position="51"/>
    </location>
</feature>
<evidence type="ECO:0000256" key="8">
    <source>
        <dbReference type="ARBA" id="ARBA00038435"/>
    </source>
</evidence>
<dbReference type="GO" id="GO:0015297">
    <property type="term" value="F:antiporter activity"/>
    <property type="evidence" value="ECO:0007669"/>
    <property type="project" value="UniProtKB-KW"/>
</dbReference>
<feature type="transmembrane region" description="Helical" evidence="9">
    <location>
        <begin position="63"/>
        <end position="88"/>
    </location>
</feature>